<dbReference type="CDD" id="cd16279">
    <property type="entry name" value="metallo-hydrolase-like_MBL-fold"/>
    <property type="match status" value="1"/>
</dbReference>
<dbReference type="Gene3D" id="3.60.15.10">
    <property type="entry name" value="Ribonuclease Z/Hydroxyacylglutathione hydrolase-like"/>
    <property type="match status" value="1"/>
</dbReference>
<comment type="caution">
    <text evidence="2">The sequence shown here is derived from an EMBL/GenBank/DDBJ whole genome shotgun (WGS) entry which is preliminary data.</text>
</comment>
<name>A0A2G1QK82_9HYPH</name>
<dbReference type="SUPFAM" id="SSF56281">
    <property type="entry name" value="Metallo-hydrolase/oxidoreductase"/>
    <property type="match status" value="1"/>
</dbReference>
<proteinExistence type="predicted"/>
<dbReference type="Pfam" id="PF12706">
    <property type="entry name" value="Lactamase_B_2"/>
    <property type="match status" value="1"/>
</dbReference>
<evidence type="ECO:0000313" key="3">
    <source>
        <dbReference type="Proteomes" id="UP000221168"/>
    </source>
</evidence>
<dbReference type="PANTHER" id="PTHR42663">
    <property type="entry name" value="HYDROLASE C777.06C-RELATED-RELATED"/>
    <property type="match status" value="1"/>
</dbReference>
<protein>
    <submittedName>
        <fullName evidence="2">Phosphoribosyl 1,2-cyclic phosphodiesterase</fullName>
    </submittedName>
</protein>
<dbReference type="OrthoDB" id="9781189at2"/>
<dbReference type="InterPro" id="IPR036866">
    <property type="entry name" value="RibonucZ/Hydroxyglut_hydro"/>
</dbReference>
<keyword evidence="3" id="KW-1185">Reference proteome</keyword>
<dbReference type="InterPro" id="IPR001279">
    <property type="entry name" value="Metallo-B-lactamas"/>
</dbReference>
<organism evidence="2 3">
    <name type="scientific">Zhengella mangrovi</name>
    <dbReference type="NCBI Taxonomy" id="1982044"/>
    <lineage>
        <taxon>Bacteria</taxon>
        <taxon>Pseudomonadati</taxon>
        <taxon>Pseudomonadota</taxon>
        <taxon>Alphaproteobacteria</taxon>
        <taxon>Hyphomicrobiales</taxon>
        <taxon>Notoacmeibacteraceae</taxon>
        <taxon>Zhengella</taxon>
    </lineage>
</organism>
<dbReference type="EMBL" id="PDVP01000012">
    <property type="protein sequence ID" value="PHP65860.1"/>
    <property type="molecule type" value="Genomic_DNA"/>
</dbReference>
<dbReference type="Proteomes" id="UP000221168">
    <property type="component" value="Unassembled WGS sequence"/>
</dbReference>
<evidence type="ECO:0000313" key="2">
    <source>
        <dbReference type="EMBL" id="PHP65860.1"/>
    </source>
</evidence>
<sequence length="278" mass="30735">MADTLRFTILGCGSSPGVPRISGDWGACDPHNPKNRRTRASALVERISDAGITRVVIDTGPDFREQMVRAGADTLDGAVYTHPHADHIHGIDDLRGYVITQRKLMDIWADEATKSRLMEAFGYCFRTPEGSSYPPILRANPIRHYEPFQVTGAGGPITFEPLRQVHGDIHSLAFRIGDLAYCSDVSAFPEKTLERLDNLEFLVIDALQYRRHPSHFSLGEALDWIDRLKPGRAVLTHMHVPLDHATVMAETPHNVEPAHDGLVFEFSMSSGTVGESGA</sequence>
<feature type="domain" description="Metallo-beta-lactamase" evidence="1">
    <location>
        <begin position="38"/>
        <end position="239"/>
    </location>
</feature>
<dbReference type="RefSeq" id="WP_099307647.1">
    <property type="nucleotide sequence ID" value="NZ_PDVP01000012.1"/>
</dbReference>
<evidence type="ECO:0000259" key="1">
    <source>
        <dbReference type="SMART" id="SM00849"/>
    </source>
</evidence>
<dbReference type="AlphaFoldDB" id="A0A2G1QK82"/>
<accession>A0A2G1QK82</accession>
<reference evidence="2 3" key="1">
    <citation type="submission" date="2017-10" db="EMBL/GenBank/DDBJ databases">
        <title>Sedimentibacterium mangrovi gen. nov., sp. nov., a novel member of family Phyllobacteriacea isolated from mangrove sediment.</title>
        <authorList>
            <person name="Liao H."/>
            <person name="Tian Y."/>
        </authorList>
    </citation>
    <scope>NUCLEOTIDE SEQUENCE [LARGE SCALE GENOMIC DNA]</scope>
    <source>
        <strain evidence="2 3">X9-2-2</strain>
    </source>
</reference>
<dbReference type="PANTHER" id="PTHR42663:SF6">
    <property type="entry name" value="HYDROLASE C777.06C-RELATED"/>
    <property type="match status" value="1"/>
</dbReference>
<gene>
    <name evidence="2" type="ORF">CSC94_17430</name>
</gene>
<dbReference type="SMART" id="SM00849">
    <property type="entry name" value="Lactamase_B"/>
    <property type="match status" value="1"/>
</dbReference>